<feature type="binding site" evidence="3">
    <location>
        <position position="388"/>
    </location>
    <ligand>
        <name>Mn(2+)</name>
        <dbReference type="ChEBI" id="CHEBI:29035"/>
        <label>2</label>
    </ligand>
</feature>
<dbReference type="PANTHER" id="PTHR35848:SF9">
    <property type="entry name" value="SLL1358 PROTEIN"/>
    <property type="match status" value="1"/>
</dbReference>
<dbReference type="OrthoDB" id="10263073at2759"/>
<evidence type="ECO:0000256" key="4">
    <source>
        <dbReference type="SAM" id="MobiDB-lite"/>
    </source>
</evidence>
<reference evidence="8" key="3">
    <citation type="submission" date="2025-08" db="UniProtKB">
        <authorList>
            <consortium name="RefSeq"/>
        </authorList>
    </citation>
    <scope>IDENTIFICATION</scope>
    <source>
        <strain evidence="8">CBS 342.82</strain>
    </source>
</reference>
<feature type="domain" description="Cupin type-1" evidence="6">
    <location>
        <begin position="343"/>
        <end position="484"/>
    </location>
</feature>
<keyword evidence="5" id="KW-0732">Signal</keyword>
<feature type="binding site" evidence="3">
    <location>
        <position position="390"/>
    </location>
    <ligand>
        <name>Mn(2+)</name>
        <dbReference type="ChEBI" id="CHEBI:29035"/>
        <label>2</label>
    </ligand>
</feature>
<dbReference type="GeneID" id="54365863"/>
<evidence type="ECO:0000256" key="3">
    <source>
        <dbReference type="PIRSR" id="PIRSR617774-2"/>
    </source>
</evidence>
<feature type="region of interest" description="Disordered" evidence="4">
    <location>
        <begin position="31"/>
        <end position="75"/>
    </location>
</feature>
<gene>
    <name evidence="8" type="ORF">K489DRAFT_413642</name>
</gene>
<feature type="binding site" evidence="3">
    <location>
        <position position="252"/>
    </location>
    <ligand>
        <name>Mn(2+)</name>
        <dbReference type="ChEBI" id="CHEBI:29035"/>
        <label>1</label>
    </ligand>
</feature>
<dbReference type="InterPro" id="IPR051610">
    <property type="entry name" value="GPI/OXD"/>
</dbReference>
<feature type="binding site" evidence="3">
    <location>
        <position position="213"/>
    </location>
    <ligand>
        <name>Mn(2+)</name>
        <dbReference type="ChEBI" id="CHEBI:29035"/>
        <label>1</label>
    </ligand>
</feature>
<feature type="chain" id="PRO_5026984489" evidence="5">
    <location>
        <begin position="23"/>
        <end position="510"/>
    </location>
</feature>
<reference evidence="8" key="2">
    <citation type="submission" date="2020-04" db="EMBL/GenBank/DDBJ databases">
        <authorList>
            <consortium name="NCBI Genome Project"/>
        </authorList>
    </citation>
    <scope>NUCLEOTIDE SEQUENCE</scope>
    <source>
        <strain evidence="8">CBS 342.82</strain>
    </source>
</reference>
<evidence type="ECO:0000256" key="2">
    <source>
        <dbReference type="PIRSR" id="PIRSR617774-1"/>
    </source>
</evidence>
<dbReference type="InterPro" id="IPR014710">
    <property type="entry name" value="RmlC-like_jellyroll"/>
</dbReference>
<evidence type="ECO:0000313" key="7">
    <source>
        <dbReference type="Proteomes" id="UP000504637"/>
    </source>
</evidence>
<dbReference type="AlphaFoldDB" id="A0A6J3LVB6"/>
<dbReference type="SUPFAM" id="SSF51182">
    <property type="entry name" value="RmlC-like cupins"/>
    <property type="match status" value="1"/>
</dbReference>
<dbReference type="InterPro" id="IPR017774">
    <property type="entry name" value="Bicupin_oxalate_deCO2ase/Oxase"/>
</dbReference>
<sequence length="510" mass="54773">MVWQRYILAATTAALLAPAALAIPAPTPIGPRASQETVPAPPEFADLNTPTKDSPGPPGAKGSPRGSPALAGYNPAYSIDSSEKAVVPQSDFELSEAQKAQADLGLYLDLSTVKNPQPIRGSGYAPTDPGPRNQAIDRQNPDLFAPPTSDSGDVPNVKWPLGLSHNRHGSVASAGWARQQNVDVLPIAKRMAGVDMYLAPNAYRELHWHETNEWGLILNGSARVTAMNEAGETFLDDLEAGDVWSFPAGVPHSIQAFGQGVEFLLVFDSGEFSEDGTSLVSEMTLRMPKSVLAKNFQVDVSAFDHIPQNQLYIFPGTPAPANISAQNATGPGGVIPQNNSYAYHFSKQAPLEVPGGTVKILDSLTFPVAKDFAAALFTVKPGAMRELHWHTTSDEWNFIIAGQGRLTAYSPPSSSRTFDFQAGDAGYAPATLAHYLENTGTEDLVYLEILQAPVYNDISVAQWLGLTPKQIVKDHLGFSEATLDRLPKFKPYILPGNKNLLTTNFTSEGA</sequence>
<dbReference type="Proteomes" id="UP000504637">
    <property type="component" value="Unplaced"/>
</dbReference>
<dbReference type="InterPro" id="IPR006045">
    <property type="entry name" value="Cupin_1"/>
</dbReference>
<keyword evidence="3" id="KW-0464">Manganese</keyword>
<dbReference type="Gene3D" id="2.60.120.10">
    <property type="entry name" value="Jelly Rolls"/>
    <property type="match status" value="2"/>
</dbReference>
<dbReference type="RefSeq" id="XP_033455603.1">
    <property type="nucleotide sequence ID" value="XM_033608064.1"/>
</dbReference>
<feature type="binding site" evidence="3">
    <location>
        <position position="434"/>
    </location>
    <ligand>
        <name>Mn(2+)</name>
        <dbReference type="ChEBI" id="CHEBI:29035"/>
        <label>2</label>
    </ligand>
</feature>
<evidence type="ECO:0000259" key="6">
    <source>
        <dbReference type="SMART" id="SM00835"/>
    </source>
</evidence>
<dbReference type="InterPro" id="IPR011051">
    <property type="entry name" value="RmlC_Cupin_sf"/>
</dbReference>
<feature type="region of interest" description="Disordered" evidence="4">
    <location>
        <begin position="117"/>
        <end position="152"/>
    </location>
</feature>
<dbReference type="GO" id="GO:0033609">
    <property type="term" value="P:oxalate metabolic process"/>
    <property type="evidence" value="ECO:0007669"/>
    <property type="project" value="InterPro"/>
</dbReference>
<feature type="binding site" evidence="3">
    <location>
        <position position="209"/>
    </location>
    <ligand>
        <name>Mn(2+)</name>
        <dbReference type="ChEBI" id="CHEBI:29035"/>
        <label>1</label>
    </ligand>
</feature>
<dbReference type="CDD" id="cd20304">
    <property type="entry name" value="cupin_OxDC_N"/>
    <property type="match status" value="1"/>
</dbReference>
<accession>A0A6J3LVB6</accession>
<feature type="signal peptide" evidence="5">
    <location>
        <begin position="1"/>
        <end position="22"/>
    </location>
</feature>
<dbReference type="GO" id="GO:0046872">
    <property type="term" value="F:metal ion binding"/>
    <property type="evidence" value="ECO:0007669"/>
    <property type="project" value="UniProtKB-KW"/>
</dbReference>
<protein>
    <submittedName>
        <fullName evidence="8">Oxalate decarboxylase, secreted</fullName>
    </submittedName>
</protein>
<feature type="active site" description="Proton donor" evidence="2">
    <location>
        <position position="448"/>
    </location>
</feature>
<comment type="cofactor">
    <cofactor evidence="3">
        <name>Mn(2+)</name>
        <dbReference type="ChEBI" id="CHEBI:29035"/>
    </cofactor>
    <text evidence="3">Binds 2 manganese ions per subunit.</text>
</comment>
<dbReference type="CDD" id="cd20305">
    <property type="entry name" value="cupin_OxDC_C"/>
    <property type="match status" value="1"/>
</dbReference>
<feature type="binding site" evidence="3">
    <location>
        <position position="395"/>
    </location>
    <ligand>
        <name>Mn(2+)</name>
        <dbReference type="ChEBI" id="CHEBI:29035"/>
        <label>2</label>
    </ligand>
</feature>
<feature type="binding site" evidence="3">
    <location>
        <position position="207"/>
    </location>
    <ligand>
        <name>Mn(2+)</name>
        <dbReference type="ChEBI" id="CHEBI:29035"/>
        <label>1</label>
    </ligand>
</feature>
<evidence type="ECO:0000256" key="1">
    <source>
        <dbReference type="ARBA" id="ARBA00022723"/>
    </source>
</evidence>
<name>A0A6J3LVB6_9PEZI</name>
<dbReference type="NCBIfam" id="TIGR03404">
    <property type="entry name" value="bicupin_oxalic"/>
    <property type="match status" value="1"/>
</dbReference>
<dbReference type="SMART" id="SM00835">
    <property type="entry name" value="Cupin_1"/>
    <property type="match status" value="2"/>
</dbReference>
<evidence type="ECO:0000313" key="8">
    <source>
        <dbReference type="RefSeq" id="XP_033455603.1"/>
    </source>
</evidence>
<dbReference type="Pfam" id="PF00190">
    <property type="entry name" value="Cupin_1"/>
    <property type="match status" value="2"/>
</dbReference>
<dbReference type="PANTHER" id="PTHR35848">
    <property type="entry name" value="OXALATE-BINDING PROTEIN"/>
    <property type="match status" value="1"/>
</dbReference>
<feature type="domain" description="Cupin type-1" evidence="6">
    <location>
        <begin position="161"/>
        <end position="304"/>
    </location>
</feature>
<organism evidence="8">
    <name type="scientific">Dissoconium aciculare CBS 342.82</name>
    <dbReference type="NCBI Taxonomy" id="1314786"/>
    <lineage>
        <taxon>Eukaryota</taxon>
        <taxon>Fungi</taxon>
        <taxon>Dikarya</taxon>
        <taxon>Ascomycota</taxon>
        <taxon>Pezizomycotina</taxon>
        <taxon>Dothideomycetes</taxon>
        <taxon>Dothideomycetidae</taxon>
        <taxon>Mycosphaerellales</taxon>
        <taxon>Dissoconiaceae</taxon>
        <taxon>Dissoconium</taxon>
    </lineage>
</organism>
<keyword evidence="7" id="KW-1185">Reference proteome</keyword>
<keyword evidence="1 3" id="KW-0479">Metal-binding</keyword>
<evidence type="ECO:0000256" key="5">
    <source>
        <dbReference type="SAM" id="SignalP"/>
    </source>
</evidence>
<reference evidence="8" key="1">
    <citation type="submission" date="2020-01" db="EMBL/GenBank/DDBJ databases">
        <authorList>
            <consortium name="DOE Joint Genome Institute"/>
            <person name="Haridas S."/>
            <person name="Albert R."/>
            <person name="Binder M."/>
            <person name="Bloem J."/>
            <person name="Labutti K."/>
            <person name="Salamov A."/>
            <person name="Andreopoulos B."/>
            <person name="Baker S.E."/>
            <person name="Barry K."/>
            <person name="Bills G."/>
            <person name="Bluhm B.H."/>
            <person name="Cannon C."/>
            <person name="Castanera R."/>
            <person name="Culley D.E."/>
            <person name="Daum C."/>
            <person name="Ezra D."/>
            <person name="Gonzalez J.B."/>
            <person name="Henrissat B."/>
            <person name="Kuo A."/>
            <person name="Liang C."/>
            <person name="Lipzen A."/>
            <person name="Lutzoni F."/>
            <person name="Magnuson J."/>
            <person name="Mondo S."/>
            <person name="Nolan M."/>
            <person name="Ohm R."/>
            <person name="Pangilinan J."/>
            <person name="Park H.-J."/>
            <person name="Ramirez L."/>
            <person name="Alfaro M."/>
            <person name="Sun H."/>
            <person name="Tritt A."/>
            <person name="Yoshinaga Y."/>
            <person name="Zwiers L.-H."/>
            <person name="Turgeon B.G."/>
            <person name="Goodwin S.B."/>
            <person name="Spatafora J.W."/>
            <person name="Crous P.W."/>
            <person name="Grigoriev I.V."/>
        </authorList>
    </citation>
    <scope>NUCLEOTIDE SEQUENCE</scope>
    <source>
        <strain evidence="8">CBS 342.82</strain>
    </source>
</reference>
<proteinExistence type="predicted"/>